<accession>A0AAV5MVQ6</accession>
<protein>
    <submittedName>
        <fullName evidence="1">Uncharacterized protein</fullName>
    </submittedName>
</protein>
<name>A0AAV5MVQ6_9ROSI</name>
<dbReference type="Proteomes" id="UP001054252">
    <property type="component" value="Unassembled WGS sequence"/>
</dbReference>
<evidence type="ECO:0000313" key="1">
    <source>
        <dbReference type="EMBL" id="GKV53905.1"/>
    </source>
</evidence>
<feature type="non-terminal residue" evidence="1">
    <location>
        <position position="1"/>
    </location>
</feature>
<dbReference type="EMBL" id="BPVZ01002264">
    <property type="protein sequence ID" value="GKV53905.1"/>
    <property type="molecule type" value="Genomic_DNA"/>
</dbReference>
<reference evidence="1 2" key="1">
    <citation type="journal article" date="2021" name="Commun. Biol.">
        <title>The genome of Shorea leprosula (Dipterocarpaceae) highlights the ecological relevance of drought in aseasonal tropical rainforests.</title>
        <authorList>
            <person name="Ng K.K.S."/>
            <person name="Kobayashi M.J."/>
            <person name="Fawcett J.A."/>
            <person name="Hatakeyama M."/>
            <person name="Paape T."/>
            <person name="Ng C.H."/>
            <person name="Ang C.C."/>
            <person name="Tnah L.H."/>
            <person name="Lee C.T."/>
            <person name="Nishiyama T."/>
            <person name="Sese J."/>
            <person name="O'Brien M.J."/>
            <person name="Copetti D."/>
            <person name="Mohd Noor M.I."/>
            <person name="Ong R.C."/>
            <person name="Putra M."/>
            <person name="Sireger I.Z."/>
            <person name="Indrioko S."/>
            <person name="Kosugi Y."/>
            <person name="Izuno A."/>
            <person name="Isagi Y."/>
            <person name="Lee S.L."/>
            <person name="Shimizu K.K."/>
        </authorList>
    </citation>
    <scope>NUCLEOTIDE SEQUENCE [LARGE SCALE GENOMIC DNA]</scope>
    <source>
        <strain evidence="1">214</strain>
    </source>
</reference>
<keyword evidence="2" id="KW-1185">Reference proteome</keyword>
<evidence type="ECO:0000313" key="2">
    <source>
        <dbReference type="Proteomes" id="UP001054252"/>
    </source>
</evidence>
<sequence>AAITTVPKISSNFGGGSEIYVKSRGN</sequence>
<comment type="caution">
    <text evidence="1">The sequence shown here is derived from an EMBL/GenBank/DDBJ whole genome shotgun (WGS) entry which is preliminary data.</text>
</comment>
<organism evidence="1 2">
    <name type="scientific">Rubroshorea leprosula</name>
    <dbReference type="NCBI Taxonomy" id="152421"/>
    <lineage>
        <taxon>Eukaryota</taxon>
        <taxon>Viridiplantae</taxon>
        <taxon>Streptophyta</taxon>
        <taxon>Embryophyta</taxon>
        <taxon>Tracheophyta</taxon>
        <taxon>Spermatophyta</taxon>
        <taxon>Magnoliopsida</taxon>
        <taxon>eudicotyledons</taxon>
        <taxon>Gunneridae</taxon>
        <taxon>Pentapetalae</taxon>
        <taxon>rosids</taxon>
        <taxon>malvids</taxon>
        <taxon>Malvales</taxon>
        <taxon>Dipterocarpaceae</taxon>
        <taxon>Rubroshorea</taxon>
    </lineage>
</organism>
<dbReference type="AlphaFoldDB" id="A0AAV5MVQ6"/>
<gene>
    <name evidence="1" type="ORF">SLEP1_g60418</name>
</gene>
<proteinExistence type="predicted"/>